<evidence type="ECO:0000256" key="1">
    <source>
        <dbReference type="SAM" id="MobiDB-lite"/>
    </source>
</evidence>
<feature type="region of interest" description="Disordered" evidence="1">
    <location>
        <begin position="73"/>
        <end position="102"/>
    </location>
</feature>
<keyword evidence="4" id="KW-1185">Reference proteome</keyword>
<evidence type="ECO:0000256" key="2">
    <source>
        <dbReference type="SAM" id="Phobius"/>
    </source>
</evidence>
<reference evidence="3 4" key="1">
    <citation type="journal article" date="2014" name="PLoS Genet.">
        <title>Phylogenetically driven sequencing of extremely halophilic archaea reveals strategies for static and dynamic osmo-response.</title>
        <authorList>
            <person name="Becker E.A."/>
            <person name="Seitzer P.M."/>
            <person name="Tritt A."/>
            <person name="Larsen D."/>
            <person name="Krusor M."/>
            <person name="Yao A.I."/>
            <person name="Wu D."/>
            <person name="Madern D."/>
            <person name="Eisen J.A."/>
            <person name="Darling A.E."/>
            <person name="Facciotti M.T."/>
        </authorList>
    </citation>
    <scope>NUCLEOTIDE SEQUENCE [LARGE SCALE GENOMIC DNA]</scope>
    <source>
        <strain evidence="3 4">JCM 14663</strain>
    </source>
</reference>
<name>L9Z113_9EURY</name>
<organism evidence="3 4">
    <name type="scientific">Natrinema gari JCM 14663</name>
    <dbReference type="NCBI Taxonomy" id="1230459"/>
    <lineage>
        <taxon>Archaea</taxon>
        <taxon>Methanobacteriati</taxon>
        <taxon>Methanobacteriota</taxon>
        <taxon>Stenosarchaea group</taxon>
        <taxon>Halobacteria</taxon>
        <taxon>Halobacteriales</taxon>
        <taxon>Natrialbaceae</taxon>
        <taxon>Natrinema</taxon>
    </lineage>
</organism>
<dbReference type="RefSeq" id="WP_008455507.1">
    <property type="nucleotide sequence ID" value="NZ_AOIJ01000049.1"/>
</dbReference>
<keyword evidence="2" id="KW-0812">Transmembrane</keyword>
<comment type="caution">
    <text evidence="3">The sequence shown here is derived from an EMBL/GenBank/DDBJ whole genome shotgun (WGS) entry which is preliminary data.</text>
</comment>
<feature type="transmembrane region" description="Helical" evidence="2">
    <location>
        <begin position="39"/>
        <end position="59"/>
    </location>
</feature>
<evidence type="ECO:0000313" key="4">
    <source>
        <dbReference type="Proteomes" id="UP000011592"/>
    </source>
</evidence>
<gene>
    <name evidence="3" type="ORF">C486_10055</name>
</gene>
<keyword evidence="2" id="KW-0472">Membrane</keyword>
<dbReference type="EMBL" id="AOIJ01000049">
    <property type="protein sequence ID" value="ELY80049.1"/>
    <property type="molecule type" value="Genomic_DNA"/>
</dbReference>
<accession>L9Z113</accession>
<dbReference type="AlphaFoldDB" id="L9Z113"/>
<keyword evidence="2" id="KW-1133">Transmembrane helix</keyword>
<protein>
    <submittedName>
        <fullName evidence="3">Uncharacterized protein</fullName>
    </submittedName>
</protein>
<dbReference type="Proteomes" id="UP000011592">
    <property type="component" value="Unassembled WGS sequence"/>
</dbReference>
<evidence type="ECO:0000313" key="3">
    <source>
        <dbReference type="EMBL" id="ELY80049.1"/>
    </source>
</evidence>
<sequence length="102" mass="11497">MGRIGTANRYFRLLAPLFEFLGITALVILALVYPDRVQIDWPIVALIVLLLLVPFLPFISRVRYGEIEAELDTPSREEEIADLGESPQITGEGEPLEREETT</sequence>
<proteinExistence type="predicted"/>
<feature type="transmembrane region" description="Helical" evidence="2">
    <location>
        <begin position="12"/>
        <end position="33"/>
    </location>
</feature>